<evidence type="ECO:0000313" key="3">
    <source>
        <dbReference type="Proteomes" id="UP001642484"/>
    </source>
</evidence>
<feature type="region of interest" description="Disordered" evidence="1">
    <location>
        <begin position="1"/>
        <end position="41"/>
    </location>
</feature>
<sequence length="117" mass="13272">MPTGWKEPDSPSSRRSYASYAQSKNEDLPVRRRSPPKKVDALDQQEALFCQDMRRLTRVAKACAEDALRELKSLRSEADDLRKQLKSLTSSNSQDGSPARSQARRREPRLAGRLSAR</sequence>
<evidence type="ECO:0000313" key="2">
    <source>
        <dbReference type="EMBL" id="CAK9017959.1"/>
    </source>
</evidence>
<feature type="region of interest" description="Disordered" evidence="1">
    <location>
        <begin position="85"/>
        <end position="117"/>
    </location>
</feature>
<keyword evidence="3" id="KW-1185">Reference proteome</keyword>
<proteinExistence type="predicted"/>
<protein>
    <submittedName>
        <fullName evidence="2">Uncharacterized protein</fullName>
    </submittedName>
</protein>
<reference evidence="2 3" key="1">
    <citation type="submission" date="2024-02" db="EMBL/GenBank/DDBJ databases">
        <authorList>
            <person name="Chen Y."/>
            <person name="Shah S."/>
            <person name="Dougan E. K."/>
            <person name="Thang M."/>
            <person name="Chan C."/>
        </authorList>
    </citation>
    <scope>NUCLEOTIDE SEQUENCE [LARGE SCALE GENOMIC DNA]</scope>
</reference>
<gene>
    <name evidence="2" type="ORF">CCMP2556_LOCUS13072</name>
</gene>
<name>A0ABP0JUG9_9DINO</name>
<dbReference type="Proteomes" id="UP001642484">
    <property type="component" value="Unassembled WGS sequence"/>
</dbReference>
<accession>A0ABP0JUG9</accession>
<feature type="compositionally biased region" description="Low complexity" evidence="1">
    <location>
        <begin position="10"/>
        <end position="23"/>
    </location>
</feature>
<comment type="caution">
    <text evidence="2">The sequence shown here is derived from an EMBL/GenBank/DDBJ whole genome shotgun (WGS) entry which is preliminary data.</text>
</comment>
<evidence type="ECO:0000256" key="1">
    <source>
        <dbReference type="SAM" id="MobiDB-lite"/>
    </source>
</evidence>
<organism evidence="2 3">
    <name type="scientific">Durusdinium trenchii</name>
    <dbReference type="NCBI Taxonomy" id="1381693"/>
    <lineage>
        <taxon>Eukaryota</taxon>
        <taxon>Sar</taxon>
        <taxon>Alveolata</taxon>
        <taxon>Dinophyceae</taxon>
        <taxon>Suessiales</taxon>
        <taxon>Symbiodiniaceae</taxon>
        <taxon>Durusdinium</taxon>
    </lineage>
</organism>
<feature type="compositionally biased region" description="Polar residues" evidence="1">
    <location>
        <begin position="86"/>
        <end position="100"/>
    </location>
</feature>
<dbReference type="EMBL" id="CAXAMN010006546">
    <property type="protein sequence ID" value="CAK9017959.1"/>
    <property type="molecule type" value="Genomic_DNA"/>
</dbReference>